<dbReference type="InterPro" id="IPR012340">
    <property type="entry name" value="NA-bd_OB-fold"/>
</dbReference>
<dbReference type="InterPro" id="IPR011344">
    <property type="entry name" value="ssDNA-bd"/>
</dbReference>
<evidence type="ECO:0000256" key="3">
    <source>
        <dbReference type="PIRNR" id="PIRNR002070"/>
    </source>
</evidence>
<dbReference type="AlphaFoldDB" id="A0A412PI04"/>
<gene>
    <name evidence="4" type="ORF">DWX20_01835</name>
</gene>
<comment type="caution">
    <text evidence="2">Lacks conserved residue(s) required for the propagation of feature annotation.</text>
</comment>
<protein>
    <recommendedName>
        <fullName evidence="2 3">Single-stranded DNA-binding protein</fullName>
        <shortName evidence="2">SSB</shortName>
    </recommendedName>
</protein>
<dbReference type="HAMAP" id="MF_00984">
    <property type="entry name" value="SSB"/>
    <property type="match status" value="1"/>
</dbReference>
<dbReference type="PANTHER" id="PTHR10302">
    <property type="entry name" value="SINGLE-STRANDED DNA-BINDING PROTEIN"/>
    <property type="match status" value="1"/>
</dbReference>
<dbReference type="CDD" id="cd04496">
    <property type="entry name" value="SSB_OBF"/>
    <property type="match status" value="1"/>
</dbReference>
<dbReference type="GO" id="GO:0003697">
    <property type="term" value="F:single-stranded DNA binding"/>
    <property type="evidence" value="ECO:0007669"/>
    <property type="project" value="UniProtKB-UniRule"/>
</dbReference>
<organism evidence="4 5">
    <name type="scientific">Solobacterium moorei</name>
    <dbReference type="NCBI Taxonomy" id="102148"/>
    <lineage>
        <taxon>Bacteria</taxon>
        <taxon>Bacillati</taxon>
        <taxon>Bacillota</taxon>
        <taxon>Erysipelotrichia</taxon>
        <taxon>Erysipelotrichales</taxon>
        <taxon>Erysipelotrichaceae</taxon>
        <taxon>Solobacterium</taxon>
    </lineage>
</organism>
<dbReference type="RefSeq" id="WP_118764259.1">
    <property type="nucleotide sequence ID" value="NZ_CABJCF010000001.1"/>
</dbReference>
<evidence type="ECO:0000313" key="5">
    <source>
        <dbReference type="Proteomes" id="UP000284731"/>
    </source>
</evidence>
<comment type="caution">
    <text evidence="4">The sequence shown here is derived from an EMBL/GenBank/DDBJ whole genome shotgun (WGS) entry which is preliminary data.</text>
</comment>
<dbReference type="Proteomes" id="UP000284731">
    <property type="component" value="Unassembled WGS sequence"/>
</dbReference>
<dbReference type="Gene3D" id="2.40.50.140">
    <property type="entry name" value="Nucleic acid-binding proteins"/>
    <property type="match status" value="1"/>
</dbReference>
<evidence type="ECO:0000256" key="2">
    <source>
        <dbReference type="HAMAP-Rule" id="MF_00984"/>
    </source>
</evidence>
<accession>A0A412PI04</accession>
<reference evidence="4 5" key="1">
    <citation type="submission" date="2018-08" db="EMBL/GenBank/DDBJ databases">
        <title>A genome reference for cultivated species of the human gut microbiota.</title>
        <authorList>
            <person name="Zou Y."/>
            <person name="Xue W."/>
            <person name="Luo G."/>
        </authorList>
    </citation>
    <scope>NUCLEOTIDE SEQUENCE [LARGE SCALE GENOMIC DNA]</scope>
    <source>
        <strain evidence="4 5">AF18-46</strain>
    </source>
</reference>
<comment type="subunit">
    <text evidence="2">Homotetramer.</text>
</comment>
<dbReference type="GO" id="GO:0009295">
    <property type="term" value="C:nucleoid"/>
    <property type="evidence" value="ECO:0007669"/>
    <property type="project" value="TreeGrafter"/>
</dbReference>
<dbReference type="PROSITE" id="PS50935">
    <property type="entry name" value="SSB"/>
    <property type="match status" value="1"/>
</dbReference>
<dbReference type="PIRSF" id="PIRSF002070">
    <property type="entry name" value="SSB"/>
    <property type="match status" value="1"/>
</dbReference>
<dbReference type="EMBL" id="QRWX01000001">
    <property type="protein sequence ID" value="RGT57816.1"/>
    <property type="molecule type" value="Genomic_DNA"/>
</dbReference>
<dbReference type="NCBIfam" id="TIGR00621">
    <property type="entry name" value="ssb"/>
    <property type="match status" value="1"/>
</dbReference>
<dbReference type="GO" id="GO:0006260">
    <property type="term" value="P:DNA replication"/>
    <property type="evidence" value="ECO:0007669"/>
    <property type="project" value="InterPro"/>
</dbReference>
<sequence length="114" mass="12964">MWNNRVILSGNLVRDVEVKVTEGESSKHVANFTVAVQRPQSKDAVADFINCVAWGQPADYLGQYGKKGSHITIEGELRTRNYERDGQKVYVTEIYVSSCHVEKKKDIEESMEEE</sequence>
<name>A0A412PI04_9FIRM</name>
<dbReference type="InterPro" id="IPR000424">
    <property type="entry name" value="Primosome_PriB/ssb"/>
</dbReference>
<dbReference type="PANTHER" id="PTHR10302:SF27">
    <property type="entry name" value="SINGLE-STRANDED DNA-BINDING PROTEIN"/>
    <property type="match status" value="1"/>
</dbReference>
<keyword evidence="1 2" id="KW-0238">DNA-binding</keyword>
<evidence type="ECO:0000256" key="1">
    <source>
        <dbReference type="ARBA" id="ARBA00023125"/>
    </source>
</evidence>
<dbReference type="Pfam" id="PF00436">
    <property type="entry name" value="SSB"/>
    <property type="match status" value="1"/>
</dbReference>
<dbReference type="SUPFAM" id="SSF50249">
    <property type="entry name" value="Nucleic acid-binding proteins"/>
    <property type="match status" value="1"/>
</dbReference>
<proteinExistence type="inferred from homology"/>
<evidence type="ECO:0000313" key="4">
    <source>
        <dbReference type="EMBL" id="RGT57816.1"/>
    </source>
</evidence>